<dbReference type="GO" id="GO:0030313">
    <property type="term" value="C:cell envelope"/>
    <property type="evidence" value="ECO:0007669"/>
    <property type="project" value="UniProtKB-SubCell"/>
</dbReference>
<dbReference type="AlphaFoldDB" id="A0A9D2P895"/>
<dbReference type="Proteomes" id="UP000823906">
    <property type="component" value="Unassembled WGS sequence"/>
</dbReference>
<dbReference type="InterPro" id="IPR008929">
    <property type="entry name" value="Chondroitin_lyas"/>
</dbReference>
<dbReference type="SUPFAM" id="SSF48230">
    <property type="entry name" value="Chondroitin AC/alginate lyase"/>
    <property type="match status" value="1"/>
</dbReference>
<comment type="caution">
    <text evidence="3">The sequence shown here is derived from an EMBL/GenBank/DDBJ whole genome shotgun (WGS) entry which is preliminary data.</text>
</comment>
<protein>
    <submittedName>
        <fullName evidence="3">Heparinase II/III-family protein</fullName>
    </submittedName>
</protein>
<dbReference type="EMBL" id="DWWN01000050">
    <property type="protein sequence ID" value="HJC45955.1"/>
    <property type="molecule type" value="Genomic_DNA"/>
</dbReference>
<accession>A0A9D2P895</accession>
<reference evidence="3" key="2">
    <citation type="submission" date="2021-04" db="EMBL/GenBank/DDBJ databases">
        <authorList>
            <person name="Gilroy R."/>
        </authorList>
    </citation>
    <scope>NUCLEOTIDE SEQUENCE</scope>
    <source>
        <strain evidence="3">ChiSjej5B23-2810</strain>
    </source>
</reference>
<feature type="domain" description="Heparinase II/III-like C-terminal" evidence="2">
    <location>
        <begin position="387"/>
        <end position="449"/>
    </location>
</feature>
<gene>
    <name evidence="3" type="ORF">H9703_07490</name>
</gene>
<evidence type="ECO:0000256" key="1">
    <source>
        <dbReference type="ARBA" id="ARBA00004196"/>
    </source>
</evidence>
<evidence type="ECO:0000313" key="3">
    <source>
        <dbReference type="EMBL" id="HJC45955.1"/>
    </source>
</evidence>
<dbReference type="InterPro" id="IPR012480">
    <property type="entry name" value="Hepar_II_III_C"/>
</dbReference>
<organism evidence="3 4">
    <name type="scientific">Candidatus Faecalibacterium faecigallinarum</name>
    <dbReference type="NCBI Taxonomy" id="2838577"/>
    <lineage>
        <taxon>Bacteria</taxon>
        <taxon>Bacillati</taxon>
        <taxon>Bacillota</taxon>
        <taxon>Clostridia</taxon>
        <taxon>Eubacteriales</taxon>
        <taxon>Oscillospiraceae</taxon>
        <taxon>Faecalibacterium</taxon>
    </lineage>
</organism>
<dbReference type="Gene3D" id="1.50.10.100">
    <property type="entry name" value="Chondroitin AC/alginate lyase"/>
    <property type="match status" value="1"/>
</dbReference>
<evidence type="ECO:0000313" key="4">
    <source>
        <dbReference type="Proteomes" id="UP000823906"/>
    </source>
</evidence>
<comment type="subcellular location">
    <subcellularLocation>
        <location evidence="1">Cell envelope</location>
    </subcellularLocation>
</comment>
<reference evidence="3" key="1">
    <citation type="journal article" date="2021" name="PeerJ">
        <title>Extensive microbial diversity within the chicken gut microbiome revealed by metagenomics and culture.</title>
        <authorList>
            <person name="Gilroy R."/>
            <person name="Ravi A."/>
            <person name="Getino M."/>
            <person name="Pursley I."/>
            <person name="Horton D.L."/>
            <person name="Alikhan N.F."/>
            <person name="Baker D."/>
            <person name="Gharbi K."/>
            <person name="Hall N."/>
            <person name="Watson M."/>
            <person name="Adriaenssens E.M."/>
            <person name="Foster-Nyarko E."/>
            <person name="Jarju S."/>
            <person name="Secka A."/>
            <person name="Antonio M."/>
            <person name="Oren A."/>
            <person name="Chaudhuri R.R."/>
            <person name="La Ragione R."/>
            <person name="Hildebrand F."/>
            <person name="Pallen M.J."/>
        </authorList>
    </citation>
    <scope>NUCLEOTIDE SEQUENCE</scope>
    <source>
        <strain evidence="3">ChiSjej5B23-2810</strain>
    </source>
</reference>
<dbReference type="Gene3D" id="2.70.98.70">
    <property type="match status" value="1"/>
</dbReference>
<name>A0A9D2P895_9FIRM</name>
<dbReference type="Pfam" id="PF07940">
    <property type="entry name" value="Hepar_II_III_C"/>
    <property type="match status" value="1"/>
</dbReference>
<evidence type="ECO:0000259" key="2">
    <source>
        <dbReference type="Pfam" id="PF07940"/>
    </source>
</evidence>
<sequence>MLTERLSYLPEELPSFRPCPAARERAGWARLPGSARQRLLAAGEAEAARPLAPLPLSLWLDFIRTGQRAEWEAACFSRRARLCALAAAECVEYQGRFLDAIADTVWAICEESAWQLPAHNSYVRDTPQLALPDTARPLIDLFAAEAGALLATVHYLLGPELEAAYPGLASRMEREIRARILTPYLHDHFWWMGNGDEPMCNWTSWCTQNVLLCFFLLPNVSQEERHAAVEQAAYSLDCFLKDYGPDGCCNEGAQYYRHAGLTLWGALHILSAAAPDAFGPVFAQPKIKNIAEYILNVHVDGPYYLNFGDCSPLAGRCGAREYLFARAVGSPALAALAAADFAADPDPDHLTAQDPSSRINLWYRLLTAFTEAELLAQPRGESVPVPDVWYPSVGVFAARRGGWVLGAKMGSNGDSHNHNDTGSVTVYKDGRPFLIDIGVESYTQKTFSPQRYEIWTMQSGWHNLPTFDGIMQLPGREYAAQDIQLGQGSISAELAGAYPPIPGLTSYRRTAAVTEAGVTLTDETDWPGEVELTLMTEHQPQPCEGGLALGELGVILLGDSAEISVQPVPVSDPRLRTAWPFTIWKISLYFYKQIHLTLA</sequence>
<dbReference type="GO" id="GO:0016829">
    <property type="term" value="F:lyase activity"/>
    <property type="evidence" value="ECO:0007669"/>
    <property type="project" value="InterPro"/>
</dbReference>
<proteinExistence type="predicted"/>